<dbReference type="AlphaFoldDB" id="A0A7M5X913"/>
<feature type="transmembrane region" description="Helical" evidence="1">
    <location>
        <begin position="129"/>
        <end position="151"/>
    </location>
</feature>
<keyword evidence="1" id="KW-0472">Membrane</keyword>
<protein>
    <submittedName>
        <fullName evidence="2">Uncharacterized protein</fullName>
    </submittedName>
</protein>
<dbReference type="Proteomes" id="UP000594262">
    <property type="component" value="Unplaced"/>
</dbReference>
<proteinExistence type="predicted"/>
<evidence type="ECO:0000256" key="1">
    <source>
        <dbReference type="SAM" id="Phobius"/>
    </source>
</evidence>
<feature type="transmembrane region" description="Helical" evidence="1">
    <location>
        <begin position="32"/>
        <end position="56"/>
    </location>
</feature>
<keyword evidence="1" id="KW-1133">Transmembrane helix</keyword>
<keyword evidence="3" id="KW-1185">Reference proteome</keyword>
<name>A0A7M5X913_9CNID</name>
<evidence type="ECO:0000313" key="2">
    <source>
        <dbReference type="EnsemblMetazoa" id="CLYHEMP019760.1"/>
    </source>
</evidence>
<sequence>MLPACISWFVLRSWHRAQYIEENRDHVVRVKFAFGFLLSFALDIPGSCLAVILYSIRQGERGLHCWDCAQDVGKCVNKHELEENIYFSRVVIVVMMFALVIVSAWKGITTFYRWSKTDKVDCWQIRGCVALFVGVFYVVIVLTPSLGVFKYELFMLPSEKANVFAQFTDSLFMIGLLGWIIFLVVGCCFPIIKCIRIGSSPIISNKKTNV</sequence>
<reference evidence="2" key="1">
    <citation type="submission" date="2021-01" db="UniProtKB">
        <authorList>
            <consortium name="EnsemblMetazoa"/>
        </authorList>
    </citation>
    <scope>IDENTIFICATION</scope>
</reference>
<evidence type="ECO:0000313" key="3">
    <source>
        <dbReference type="Proteomes" id="UP000594262"/>
    </source>
</evidence>
<dbReference type="EnsemblMetazoa" id="CLYHEMT019760.1">
    <property type="protein sequence ID" value="CLYHEMP019760.1"/>
    <property type="gene ID" value="CLYHEMG019760"/>
</dbReference>
<keyword evidence="1" id="KW-0812">Transmembrane</keyword>
<organism evidence="2 3">
    <name type="scientific">Clytia hemisphaerica</name>
    <dbReference type="NCBI Taxonomy" id="252671"/>
    <lineage>
        <taxon>Eukaryota</taxon>
        <taxon>Metazoa</taxon>
        <taxon>Cnidaria</taxon>
        <taxon>Hydrozoa</taxon>
        <taxon>Hydroidolina</taxon>
        <taxon>Leptothecata</taxon>
        <taxon>Obeliida</taxon>
        <taxon>Clytiidae</taxon>
        <taxon>Clytia</taxon>
    </lineage>
</organism>
<feature type="transmembrane region" description="Helical" evidence="1">
    <location>
        <begin position="86"/>
        <end position="108"/>
    </location>
</feature>
<dbReference type="OrthoDB" id="5977605at2759"/>
<feature type="transmembrane region" description="Helical" evidence="1">
    <location>
        <begin position="171"/>
        <end position="192"/>
    </location>
</feature>
<accession>A0A7M5X913</accession>